<dbReference type="PANTHER" id="PTHR30055:SF234">
    <property type="entry name" value="HTH-TYPE TRANSCRIPTIONAL REGULATOR BETI"/>
    <property type="match status" value="1"/>
</dbReference>
<comment type="caution">
    <text evidence="6">The sequence shown here is derived from an EMBL/GenBank/DDBJ whole genome shotgun (WGS) entry which is preliminary data.</text>
</comment>
<dbReference type="RefSeq" id="WP_148622892.1">
    <property type="nucleotide sequence ID" value="NZ_SDGZ01000015.1"/>
</dbReference>
<dbReference type="InterPro" id="IPR001647">
    <property type="entry name" value="HTH_TetR"/>
</dbReference>
<evidence type="ECO:0000259" key="5">
    <source>
        <dbReference type="PROSITE" id="PS50977"/>
    </source>
</evidence>
<gene>
    <name evidence="6" type="ORF">ESZ50_07220</name>
</gene>
<evidence type="ECO:0000256" key="1">
    <source>
        <dbReference type="ARBA" id="ARBA00023015"/>
    </source>
</evidence>
<dbReference type="AlphaFoldDB" id="A0A6C2C4W7"/>
<dbReference type="GO" id="GO:0003700">
    <property type="term" value="F:DNA-binding transcription factor activity"/>
    <property type="evidence" value="ECO:0007669"/>
    <property type="project" value="TreeGrafter"/>
</dbReference>
<dbReference type="EMBL" id="SDGZ01000015">
    <property type="protein sequence ID" value="TYC49030.1"/>
    <property type="molecule type" value="Genomic_DNA"/>
</dbReference>
<dbReference type="PROSITE" id="PS50977">
    <property type="entry name" value="HTH_TETR_2"/>
    <property type="match status" value="1"/>
</dbReference>
<dbReference type="InterPro" id="IPR050109">
    <property type="entry name" value="HTH-type_TetR-like_transc_reg"/>
</dbReference>
<protein>
    <submittedName>
        <fullName evidence="6">TetR/AcrR family transcriptional regulator</fullName>
    </submittedName>
</protein>
<evidence type="ECO:0000256" key="3">
    <source>
        <dbReference type="ARBA" id="ARBA00023163"/>
    </source>
</evidence>
<dbReference type="Pfam" id="PF00440">
    <property type="entry name" value="TetR_N"/>
    <property type="match status" value="1"/>
</dbReference>
<dbReference type="Proteomes" id="UP000371977">
    <property type="component" value="Unassembled WGS sequence"/>
</dbReference>
<dbReference type="OrthoDB" id="9815924at2"/>
<dbReference type="GO" id="GO:0000976">
    <property type="term" value="F:transcription cis-regulatory region binding"/>
    <property type="evidence" value="ECO:0007669"/>
    <property type="project" value="TreeGrafter"/>
</dbReference>
<organism evidence="6 7">
    <name type="scientific">Weissella muntiaci</name>
    <dbReference type="NCBI Taxonomy" id="2508881"/>
    <lineage>
        <taxon>Bacteria</taxon>
        <taxon>Bacillati</taxon>
        <taxon>Bacillota</taxon>
        <taxon>Bacilli</taxon>
        <taxon>Lactobacillales</taxon>
        <taxon>Lactobacillaceae</taxon>
        <taxon>Weissella</taxon>
    </lineage>
</organism>
<accession>A0A6C2C4W7</accession>
<dbReference type="Gene3D" id="1.10.357.10">
    <property type="entry name" value="Tetracycline Repressor, domain 2"/>
    <property type="match status" value="1"/>
</dbReference>
<dbReference type="PANTHER" id="PTHR30055">
    <property type="entry name" value="HTH-TYPE TRANSCRIPTIONAL REGULATOR RUTR"/>
    <property type="match status" value="1"/>
</dbReference>
<evidence type="ECO:0000256" key="4">
    <source>
        <dbReference type="PROSITE-ProRule" id="PRU00335"/>
    </source>
</evidence>
<keyword evidence="2 4" id="KW-0238">DNA-binding</keyword>
<keyword evidence="1" id="KW-0805">Transcription regulation</keyword>
<evidence type="ECO:0000313" key="6">
    <source>
        <dbReference type="EMBL" id="TYC49030.1"/>
    </source>
</evidence>
<keyword evidence="3" id="KW-0804">Transcription</keyword>
<feature type="DNA-binding region" description="H-T-H motif" evidence="4">
    <location>
        <begin position="26"/>
        <end position="45"/>
    </location>
</feature>
<dbReference type="InterPro" id="IPR009057">
    <property type="entry name" value="Homeodomain-like_sf"/>
</dbReference>
<evidence type="ECO:0000313" key="7">
    <source>
        <dbReference type="Proteomes" id="UP000371977"/>
    </source>
</evidence>
<name>A0A6C2C4W7_9LACO</name>
<dbReference type="SUPFAM" id="SSF46689">
    <property type="entry name" value="Homeodomain-like"/>
    <property type="match status" value="1"/>
</dbReference>
<dbReference type="PRINTS" id="PR00455">
    <property type="entry name" value="HTHTETR"/>
</dbReference>
<reference evidence="6 7" key="1">
    <citation type="submission" date="2019-01" db="EMBL/GenBank/DDBJ databases">
        <title>Weissella sp. nov., a novel lactic acid bacterium isolated from animal feces.</title>
        <authorList>
            <person name="Wang L.-T."/>
        </authorList>
    </citation>
    <scope>NUCLEOTIDE SEQUENCE [LARGE SCALE GENOMIC DNA]</scope>
    <source>
        <strain evidence="6 7">8H-2</strain>
    </source>
</reference>
<evidence type="ECO:0000256" key="2">
    <source>
        <dbReference type="ARBA" id="ARBA00023125"/>
    </source>
</evidence>
<proteinExistence type="predicted"/>
<sequence length="193" mass="22845">MAKVNQREIFLAARRALAEKGADKVRLADVARELSITSAALYKHFSNKDDLFISMNQAWLDSVDRPILKAATRYVPSERVQALHDWLWDLVIQRREAYKREHELMTYYEQRLRNEEQLIPARLMDFAKGVETIMAWNTFRMHRGLTIMQALTYFYHPFFADKWDDSLFQTLFESTWLELLPIVEQDIKIEGEG</sequence>
<feature type="domain" description="HTH tetR-type" evidence="5">
    <location>
        <begin position="3"/>
        <end position="63"/>
    </location>
</feature>
<keyword evidence="7" id="KW-1185">Reference proteome</keyword>